<dbReference type="SMART" id="SM00388">
    <property type="entry name" value="HisKA"/>
    <property type="match status" value="1"/>
</dbReference>
<evidence type="ECO:0000256" key="2">
    <source>
        <dbReference type="ARBA" id="ARBA00012438"/>
    </source>
</evidence>
<dbReference type="EMBL" id="JBHSED010000013">
    <property type="protein sequence ID" value="MFC4303685.1"/>
    <property type="molecule type" value="Genomic_DNA"/>
</dbReference>
<dbReference type="SUPFAM" id="SSF47384">
    <property type="entry name" value="Homodimeric domain of signal transducing histidine kinase"/>
    <property type="match status" value="1"/>
</dbReference>
<dbReference type="InterPro" id="IPR003594">
    <property type="entry name" value="HATPase_dom"/>
</dbReference>
<feature type="transmembrane region" description="Helical" evidence="9">
    <location>
        <begin position="278"/>
        <end position="297"/>
    </location>
</feature>
<dbReference type="InterPro" id="IPR036097">
    <property type="entry name" value="HisK_dim/P_sf"/>
</dbReference>
<gene>
    <name evidence="11" type="ORF">ACFO1S_09470</name>
</gene>
<comment type="catalytic activity">
    <reaction evidence="1">
        <text>ATP + protein L-histidine = ADP + protein N-phospho-L-histidine.</text>
        <dbReference type="EC" id="2.7.13.3"/>
    </reaction>
</comment>
<evidence type="ECO:0000256" key="5">
    <source>
        <dbReference type="ARBA" id="ARBA00022741"/>
    </source>
</evidence>
<dbReference type="PANTHER" id="PTHR43065:SF46">
    <property type="entry name" value="C4-DICARBOXYLATE TRANSPORT SENSOR PROTEIN DCTB"/>
    <property type="match status" value="1"/>
</dbReference>
<keyword evidence="7 11" id="KW-0067">ATP-binding</keyword>
<evidence type="ECO:0000313" key="12">
    <source>
        <dbReference type="Proteomes" id="UP001595755"/>
    </source>
</evidence>
<dbReference type="GO" id="GO:0005524">
    <property type="term" value="F:ATP binding"/>
    <property type="evidence" value="ECO:0007669"/>
    <property type="project" value="UniProtKB-KW"/>
</dbReference>
<name>A0ABV8S8P7_9BACL</name>
<proteinExistence type="predicted"/>
<dbReference type="PANTHER" id="PTHR43065">
    <property type="entry name" value="SENSOR HISTIDINE KINASE"/>
    <property type="match status" value="1"/>
</dbReference>
<comment type="caution">
    <text evidence="11">The sequence shown here is derived from an EMBL/GenBank/DDBJ whole genome shotgun (WGS) entry which is preliminary data.</text>
</comment>
<keyword evidence="9" id="KW-0472">Membrane</keyword>
<sequence>MKSVQELPAFRLFLLLLVLFAFLPEIVSAAAKSSLTLQRWQIHYASNSGSSIPSPETVWLDASVSDPKTALPEGISSVWVRIVLPPTEGWVHPGLLADRLYGHNLYVYNEGQLLYQSIREFAFDLNKLVLPLARSSEPTELYIRIDTAGERAGMLSGFKLDEFNVLSDEFIVHDLPDVLLGTGIAFLGLIMLLCSGYLHRRQRSTWISLSLIALATGLLMILYSPLPYIYFKAYGNGLLLLFDALMFVLFPSLNYYINQMFEGQYRFFAKFARLQAAYSLFCLLALILYAIVGERYFEPYHLISNLIWGVLILIQLLVIIVLSIVHARRGNRNALILSIGFFLLALLGVTDMTRYYLSDKTYVLFLWKFGVIALIVALVVILARRISSDYATLVNYSKELELYNHRLERTEKLKIISDLAASVAHEVRNPLQVTRGFLQLLAGKSEEKNKPYFDLATNELDRASAIITDFLTFAKPEMDTIVILDLAEELKKIEAMMSPLAAMHGTVLAFSSESDLLFEGNSSKLKQAFINMIKNSFEATGMNGRIDVSAFREKDEIVVRIQDDGEGMEEDQVAKLGTPFFSTKAKGTGLGLMVTFRIIEVMKGTIAFHSVKSQGTEVTIRFPLVARRAEQAPPEEEDGNRQA</sequence>
<protein>
    <recommendedName>
        <fullName evidence="2">histidine kinase</fullName>
        <ecNumber evidence="2">2.7.13.3</ecNumber>
    </recommendedName>
</protein>
<dbReference type="Gene3D" id="3.30.565.10">
    <property type="entry name" value="Histidine kinase-like ATPase, C-terminal domain"/>
    <property type="match status" value="1"/>
</dbReference>
<dbReference type="SMART" id="SM00387">
    <property type="entry name" value="HATPase_c"/>
    <property type="match status" value="1"/>
</dbReference>
<dbReference type="RefSeq" id="WP_204602607.1">
    <property type="nucleotide sequence ID" value="NZ_JBHSED010000013.1"/>
</dbReference>
<dbReference type="InterPro" id="IPR005467">
    <property type="entry name" value="His_kinase_dom"/>
</dbReference>
<dbReference type="PRINTS" id="PR00344">
    <property type="entry name" value="BCTRLSENSOR"/>
</dbReference>
<keyword evidence="3" id="KW-0597">Phosphoprotein</keyword>
<accession>A0ABV8S8P7</accession>
<dbReference type="PROSITE" id="PS50109">
    <property type="entry name" value="HIS_KIN"/>
    <property type="match status" value="1"/>
</dbReference>
<evidence type="ECO:0000256" key="6">
    <source>
        <dbReference type="ARBA" id="ARBA00022777"/>
    </source>
</evidence>
<feature type="transmembrane region" description="Helical" evidence="9">
    <location>
        <begin position="303"/>
        <end position="322"/>
    </location>
</feature>
<dbReference type="Gene3D" id="1.10.287.130">
    <property type="match status" value="1"/>
</dbReference>
<feature type="transmembrane region" description="Helical" evidence="9">
    <location>
        <begin position="205"/>
        <end position="226"/>
    </location>
</feature>
<evidence type="ECO:0000259" key="10">
    <source>
        <dbReference type="PROSITE" id="PS50109"/>
    </source>
</evidence>
<evidence type="ECO:0000256" key="3">
    <source>
        <dbReference type="ARBA" id="ARBA00022553"/>
    </source>
</evidence>
<keyword evidence="8" id="KW-0902">Two-component regulatory system</keyword>
<reference evidence="12" key="1">
    <citation type="journal article" date="2019" name="Int. J. Syst. Evol. Microbiol.">
        <title>The Global Catalogue of Microorganisms (GCM) 10K type strain sequencing project: providing services to taxonomists for standard genome sequencing and annotation.</title>
        <authorList>
            <consortium name="The Broad Institute Genomics Platform"/>
            <consortium name="The Broad Institute Genome Sequencing Center for Infectious Disease"/>
            <person name="Wu L."/>
            <person name="Ma J."/>
        </authorList>
    </citation>
    <scope>NUCLEOTIDE SEQUENCE [LARGE SCALE GENOMIC DNA]</scope>
    <source>
        <strain evidence="12">CGMCC 4.1641</strain>
    </source>
</reference>
<evidence type="ECO:0000256" key="8">
    <source>
        <dbReference type="ARBA" id="ARBA00023012"/>
    </source>
</evidence>
<evidence type="ECO:0000256" key="9">
    <source>
        <dbReference type="SAM" id="Phobius"/>
    </source>
</evidence>
<evidence type="ECO:0000313" key="11">
    <source>
        <dbReference type="EMBL" id="MFC4303685.1"/>
    </source>
</evidence>
<dbReference type="InterPro" id="IPR004358">
    <property type="entry name" value="Sig_transdc_His_kin-like_C"/>
</dbReference>
<dbReference type="Proteomes" id="UP001595755">
    <property type="component" value="Unassembled WGS sequence"/>
</dbReference>
<feature type="domain" description="Histidine kinase" evidence="10">
    <location>
        <begin position="422"/>
        <end position="626"/>
    </location>
</feature>
<dbReference type="InterPro" id="IPR003661">
    <property type="entry name" value="HisK_dim/P_dom"/>
</dbReference>
<evidence type="ECO:0000256" key="7">
    <source>
        <dbReference type="ARBA" id="ARBA00022840"/>
    </source>
</evidence>
<feature type="transmembrane region" description="Helical" evidence="9">
    <location>
        <begin position="334"/>
        <end position="356"/>
    </location>
</feature>
<feature type="transmembrane region" description="Helical" evidence="9">
    <location>
        <begin position="238"/>
        <end position="257"/>
    </location>
</feature>
<keyword evidence="9" id="KW-0812">Transmembrane</keyword>
<dbReference type="CDD" id="cd00082">
    <property type="entry name" value="HisKA"/>
    <property type="match status" value="1"/>
</dbReference>
<evidence type="ECO:0000256" key="4">
    <source>
        <dbReference type="ARBA" id="ARBA00022679"/>
    </source>
</evidence>
<keyword evidence="5" id="KW-0547">Nucleotide-binding</keyword>
<evidence type="ECO:0000256" key="1">
    <source>
        <dbReference type="ARBA" id="ARBA00000085"/>
    </source>
</evidence>
<dbReference type="SUPFAM" id="SSF55874">
    <property type="entry name" value="ATPase domain of HSP90 chaperone/DNA topoisomerase II/histidine kinase"/>
    <property type="match status" value="1"/>
</dbReference>
<dbReference type="InterPro" id="IPR036890">
    <property type="entry name" value="HATPase_C_sf"/>
</dbReference>
<keyword evidence="12" id="KW-1185">Reference proteome</keyword>
<organism evidence="11 12">
    <name type="scientific">Cohnella boryungensis</name>
    <dbReference type="NCBI Taxonomy" id="768479"/>
    <lineage>
        <taxon>Bacteria</taxon>
        <taxon>Bacillati</taxon>
        <taxon>Bacillota</taxon>
        <taxon>Bacilli</taxon>
        <taxon>Bacillales</taxon>
        <taxon>Paenibacillaceae</taxon>
        <taxon>Cohnella</taxon>
    </lineage>
</organism>
<dbReference type="Pfam" id="PF00512">
    <property type="entry name" value="HisKA"/>
    <property type="match status" value="1"/>
</dbReference>
<feature type="transmembrane region" description="Helical" evidence="9">
    <location>
        <begin position="362"/>
        <end position="383"/>
    </location>
</feature>
<keyword evidence="6" id="KW-0418">Kinase</keyword>
<keyword evidence="9" id="KW-1133">Transmembrane helix</keyword>
<dbReference type="Pfam" id="PF02518">
    <property type="entry name" value="HATPase_c"/>
    <property type="match status" value="1"/>
</dbReference>
<keyword evidence="4" id="KW-0808">Transferase</keyword>
<feature type="transmembrane region" description="Helical" evidence="9">
    <location>
        <begin position="178"/>
        <end position="198"/>
    </location>
</feature>
<dbReference type="EC" id="2.7.13.3" evidence="2"/>